<accession>A0ABD6BZD4</accession>
<sequence length="186" mass="19420">MITRRQTAVGLASMALGSAVVSSASLLSETTSAADLRIVVISELTLTPGRTGEEYVSTDGDGEVEAIVIEKLNQRSISRFEDLVEVANNGDVPYDQLEFSFAAADGADSDAENVAKTLRVISADEPTETDGQGQTTLRADPNETFPPGDAVAFGMVVNLIADDDPGDLDAIPDGASVTLEITAVDE</sequence>
<evidence type="ECO:0000313" key="2">
    <source>
        <dbReference type="Proteomes" id="UP001597185"/>
    </source>
</evidence>
<keyword evidence="2" id="KW-1185">Reference proteome</keyword>
<name>A0ABD6BZD4_9EURY</name>
<gene>
    <name evidence="1" type="ORF">ACFR9T_07965</name>
</gene>
<proteinExistence type="predicted"/>
<evidence type="ECO:0008006" key="3">
    <source>
        <dbReference type="Google" id="ProtNLM"/>
    </source>
</evidence>
<dbReference type="Proteomes" id="UP001597185">
    <property type="component" value="Unassembled WGS sequence"/>
</dbReference>
<dbReference type="EMBL" id="JBHUDB010000004">
    <property type="protein sequence ID" value="MFD1570522.1"/>
    <property type="molecule type" value="Genomic_DNA"/>
</dbReference>
<protein>
    <recommendedName>
        <fullName evidence="3">DUF1102 domain-containing protein</fullName>
    </recommendedName>
</protein>
<dbReference type="AlphaFoldDB" id="A0ABD6BZD4"/>
<dbReference type="RefSeq" id="WP_256416785.1">
    <property type="nucleotide sequence ID" value="NZ_JANHDL010000001.1"/>
</dbReference>
<evidence type="ECO:0000313" key="1">
    <source>
        <dbReference type="EMBL" id="MFD1570522.1"/>
    </source>
</evidence>
<organism evidence="1 2">
    <name type="scientific">Halorubrum laminariae</name>
    <dbReference type="NCBI Taxonomy" id="1433523"/>
    <lineage>
        <taxon>Archaea</taxon>
        <taxon>Methanobacteriati</taxon>
        <taxon>Methanobacteriota</taxon>
        <taxon>Stenosarchaea group</taxon>
        <taxon>Halobacteria</taxon>
        <taxon>Halobacteriales</taxon>
        <taxon>Haloferacaceae</taxon>
        <taxon>Halorubrum</taxon>
    </lineage>
</organism>
<reference evidence="1 2" key="1">
    <citation type="journal article" date="2019" name="Int. J. Syst. Evol. Microbiol.">
        <title>The Global Catalogue of Microorganisms (GCM) 10K type strain sequencing project: providing services to taxonomists for standard genome sequencing and annotation.</title>
        <authorList>
            <consortium name="The Broad Institute Genomics Platform"/>
            <consortium name="The Broad Institute Genome Sequencing Center for Infectious Disease"/>
            <person name="Wu L."/>
            <person name="Ma J."/>
        </authorList>
    </citation>
    <scope>NUCLEOTIDE SEQUENCE [LARGE SCALE GENOMIC DNA]</scope>
    <source>
        <strain evidence="1 2">CGMCC 1.12689</strain>
    </source>
</reference>
<comment type="caution">
    <text evidence="1">The sequence shown here is derived from an EMBL/GenBank/DDBJ whole genome shotgun (WGS) entry which is preliminary data.</text>
</comment>